<dbReference type="PRINTS" id="PR00039">
    <property type="entry name" value="HTHLYSR"/>
</dbReference>
<dbReference type="Gene3D" id="1.10.10.10">
    <property type="entry name" value="Winged helix-like DNA-binding domain superfamily/Winged helix DNA-binding domain"/>
    <property type="match status" value="1"/>
</dbReference>
<dbReference type="SUPFAM" id="SSF46785">
    <property type="entry name" value="Winged helix' DNA-binding domain"/>
    <property type="match status" value="1"/>
</dbReference>
<dbReference type="HOGENOM" id="CLU_039613_6_1_6"/>
<evidence type="ECO:0000256" key="1">
    <source>
        <dbReference type="ARBA" id="ARBA00009437"/>
    </source>
</evidence>
<dbReference type="CDD" id="cd08430">
    <property type="entry name" value="PBP2_IlvY"/>
    <property type="match status" value="1"/>
</dbReference>
<evidence type="ECO:0000256" key="3">
    <source>
        <dbReference type="ARBA" id="ARBA00023125"/>
    </source>
</evidence>
<proteinExistence type="inferred from homology"/>
<organism evidence="6 7">
    <name type="scientific">Escherichia coli O81 (strain ED1a)</name>
    <dbReference type="NCBI Taxonomy" id="585397"/>
    <lineage>
        <taxon>Bacteria</taxon>
        <taxon>Pseudomonadati</taxon>
        <taxon>Pseudomonadota</taxon>
        <taxon>Gammaproteobacteria</taxon>
        <taxon>Enterobacterales</taxon>
        <taxon>Enterobacteriaceae</taxon>
        <taxon>Escherichia</taxon>
    </lineage>
</organism>
<dbReference type="InterPro" id="IPR037404">
    <property type="entry name" value="IlvY_PBP2"/>
</dbReference>
<keyword evidence="3 6" id="KW-0238">DNA-binding</keyword>
<dbReference type="InterPro" id="IPR036388">
    <property type="entry name" value="WH-like_DNA-bd_sf"/>
</dbReference>
<keyword evidence="4" id="KW-0804">Transcription</keyword>
<dbReference type="PANTHER" id="PTHR30126:SF81">
    <property type="entry name" value="HTH-TYPE TRANSCRIPTIONAL REGULATOR ILVY"/>
    <property type="match status" value="1"/>
</dbReference>
<dbReference type="PANTHER" id="PTHR30126">
    <property type="entry name" value="HTH-TYPE TRANSCRIPTIONAL REGULATOR"/>
    <property type="match status" value="1"/>
</dbReference>
<dbReference type="EMBL" id="CU928162">
    <property type="protein sequence ID" value="CAR10578.2"/>
    <property type="molecule type" value="Genomic_DNA"/>
</dbReference>
<evidence type="ECO:0000256" key="2">
    <source>
        <dbReference type="ARBA" id="ARBA00023015"/>
    </source>
</evidence>
<dbReference type="InterPro" id="IPR005119">
    <property type="entry name" value="LysR_subst-bd"/>
</dbReference>
<comment type="similarity">
    <text evidence="1">Belongs to the LysR transcriptional regulatory family.</text>
</comment>
<dbReference type="Pfam" id="PF00126">
    <property type="entry name" value="HTH_1"/>
    <property type="match status" value="1"/>
</dbReference>
<dbReference type="InterPro" id="IPR000847">
    <property type="entry name" value="LysR_HTH_N"/>
</dbReference>
<feature type="domain" description="HTH lysR-type" evidence="5">
    <location>
        <begin position="29"/>
        <end position="86"/>
    </location>
</feature>
<dbReference type="AlphaFoldDB" id="B7MQZ5"/>
<sequence length="324" mass="36170">MTGNLLRKLIYSQRHIAIFATSTLRAAPLDLRDLKTFLHLAESRHFGRSARAMHVSPSTLSRQIQRLEDDLGQPLFVRDNRTVTLTEAGEELRVFAQQTLLQYQQLRHTIDQQGPSLSGELHIFCSVTAAYSHLPPILDRFRAEHPSVEIKLTTGDAADAMEKVVTGEADLAIAGKPETLPGAVAFSMLENLAVVLIAPALPCPVRNQVSAEKPDWSTVPFIMADQGPVRRRIELWFRRNKISNPMIYATVGGHEAMVSMVALGCGVALLPEVVLENSPEPVRNRVMILERSDEKTPFELGVCVQKKRLHEPLIEAFWKILPNH</sequence>
<dbReference type="NCBIfam" id="NF008722">
    <property type="entry name" value="PRK11716.1"/>
    <property type="match status" value="1"/>
</dbReference>
<protein>
    <submittedName>
        <fullName evidence="6">DNA-binding transcriptional dual regulator</fullName>
    </submittedName>
</protein>
<reference evidence="7" key="1">
    <citation type="journal article" date="2009" name="PLoS Genet.">
        <title>Organised genome dynamics in the Escherichia coli species results in highly diverse adaptive paths.</title>
        <authorList>
            <person name="Touchon M."/>
            <person name="Hoede C."/>
            <person name="Tenaillon O."/>
            <person name="Barbe V."/>
            <person name="Baeriswyl S."/>
            <person name="Bidet P."/>
            <person name="Bingen E."/>
            <person name="Bonacorsi S."/>
            <person name="Bouchier C."/>
            <person name="Bouvet O."/>
            <person name="Calteau A."/>
            <person name="Chiapello H."/>
            <person name="Clermont O."/>
            <person name="Cruveiller S."/>
            <person name="Danchin A."/>
            <person name="Diard M."/>
            <person name="Dossat C."/>
            <person name="Karoui M.E."/>
            <person name="Frapy E."/>
            <person name="Garry L."/>
            <person name="Ghigo J.M."/>
            <person name="Gilles A.M."/>
            <person name="Johnson J."/>
            <person name="Le Bouguenec C."/>
            <person name="Lescat M."/>
            <person name="Mangenot S."/>
            <person name="Martinez-Jehanne V."/>
            <person name="Matic I."/>
            <person name="Nassif X."/>
            <person name="Oztas S."/>
            <person name="Petit M.A."/>
            <person name="Pichon C."/>
            <person name="Rouy Z."/>
            <person name="Ruf C.S."/>
            <person name="Schneider D."/>
            <person name="Tourret J."/>
            <person name="Vacherie B."/>
            <person name="Vallenet D."/>
            <person name="Medigue C."/>
            <person name="Rocha E.P.C."/>
            <person name="Denamur E."/>
        </authorList>
    </citation>
    <scope>NUCLEOTIDE SEQUENCE [LARGE SCALE GENOMIC DNA]</scope>
    <source>
        <strain evidence="7">ED1a</strain>
    </source>
</reference>
<dbReference type="SUPFAM" id="SSF53850">
    <property type="entry name" value="Periplasmic binding protein-like II"/>
    <property type="match status" value="1"/>
</dbReference>
<evidence type="ECO:0000313" key="6">
    <source>
        <dbReference type="EMBL" id="CAR10578.2"/>
    </source>
</evidence>
<dbReference type="GO" id="GO:0003700">
    <property type="term" value="F:DNA-binding transcription factor activity"/>
    <property type="evidence" value="ECO:0007669"/>
    <property type="project" value="InterPro"/>
</dbReference>
<dbReference type="Proteomes" id="UP000000748">
    <property type="component" value="Chromosome"/>
</dbReference>
<dbReference type="FunFam" id="1.10.10.10:FF:000001">
    <property type="entry name" value="LysR family transcriptional regulator"/>
    <property type="match status" value="1"/>
</dbReference>
<gene>
    <name evidence="6" type="primary">ilvY</name>
    <name evidence="6" type="ordered locus">ECED1_4459</name>
</gene>
<dbReference type="Gene3D" id="3.40.190.10">
    <property type="entry name" value="Periplasmic binding protein-like II"/>
    <property type="match status" value="2"/>
</dbReference>
<dbReference type="PROSITE" id="PS50931">
    <property type="entry name" value="HTH_LYSR"/>
    <property type="match status" value="1"/>
</dbReference>
<keyword evidence="2" id="KW-0805">Transcription regulation</keyword>
<evidence type="ECO:0000313" key="7">
    <source>
        <dbReference type="Proteomes" id="UP000000748"/>
    </source>
</evidence>
<dbReference type="GO" id="GO:0000976">
    <property type="term" value="F:transcription cis-regulatory region binding"/>
    <property type="evidence" value="ECO:0007669"/>
    <property type="project" value="TreeGrafter"/>
</dbReference>
<evidence type="ECO:0000256" key="4">
    <source>
        <dbReference type="ARBA" id="ARBA00023163"/>
    </source>
</evidence>
<name>B7MQZ5_ECO81</name>
<dbReference type="KEGG" id="ecq:ECED1_4459"/>
<dbReference type="Pfam" id="PF03466">
    <property type="entry name" value="LysR_substrate"/>
    <property type="match status" value="1"/>
</dbReference>
<evidence type="ECO:0000259" key="5">
    <source>
        <dbReference type="PROSITE" id="PS50931"/>
    </source>
</evidence>
<accession>B7MQZ5</accession>
<dbReference type="InterPro" id="IPR036390">
    <property type="entry name" value="WH_DNA-bd_sf"/>
</dbReference>